<dbReference type="Gene3D" id="3.50.50.60">
    <property type="entry name" value="FAD/NAD(P)-binding domain"/>
    <property type="match status" value="1"/>
</dbReference>
<evidence type="ECO:0000256" key="4">
    <source>
        <dbReference type="ARBA" id="ARBA00022630"/>
    </source>
</evidence>
<keyword evidence="4" id="KW-0285">Flavoprotein</keyword>
<evidence type="ECO:0000256" key="6">
    <source>
        <dbReference type="ARBA" id="ARBA00024806"/>
    </source>
</evidence>
<dbReference type="SUPFAM" id="SSF52833">
    <property type="entry name" value="Thioredoxin-like"/>
    <property type="match status" value="1"/>
</dbReference>
<comment type="cofactor">
    <cofactor evidence="1">
        <name>FAD</name>
        <dbReference type="ChEBI" id="CHEBI:57692"/>
    </cofactor>
</comment>
<keyword evidence="5" id="KW-0274">FAD</keyword>
<feature type="domain" description="FAD-binding" evidence="7">
    <location>
        <begin position="10"/>
        <end position="346"/>
    </location>
</feature>
<dbReference type="InterPro" id="IPR050641">
    <property type="entry name" value="RIFMO-like"/>
</dbReference>
<dbReference type="InterPro" id="IPR002938">
    <property type="entry name" value="FAD-bd"/>
</dbReference>
<protein>
    <recommendedName>
        <fullName evidence="3">Alkyl hydroperoxide reductase subunit F</fullName>
    </recommendedName>
</protein>
<evidence type="ECO:0000313" key="9">
    <source>
        <dbReference type="EMBL" id="CAD1792048.1"/>
    </source>
</evidence>
<dbReference type="EMBL" id="LR861803">
    <property type="protein sequence ID" value="CAD1792048.1"/>
    <property type="molecule type" value="Genomic_DNA"/>
</dbReference>
<evidence type="ECO:0000313" key="10">
    <source>
        <dbReference type="Proteomes" id="UP000515493"/>
    </source>
</evidence>
<accession>A0A8E4ESL3</accession>
<dbReference type="EMBL" id="LR824641">
    <property type="protein sequence ID" value="CAD0327488.1"/>
    <property type="molecule type" value="Genomic_DNA"/>
</dbReference>
<dbReference type="Gene3D" id="3.30.70.2450">
    <property type="match status" value="1"/>
</dbReference>
<comment type="similarity">
    <text evidence="2">Belongs to the PheA/TfdB FAD monooxygenase family.</text>
</comment>
<reference evidence="9 10" key="1">
    <citation type="submission" date="2020-07" db="EMBL/GenBank/DDBJ databases">
        <authorList>
            <person name="Teixeira M."/>
        </authorList>
    </citation>
    <scope>NUCLEOTIDE SEQUENCE [LARGE SCALE GENOMIC DNA]</scope>
    <source>
        <strain evidence="9">1</strain>
        <strain evidence="8">Xanthomonas sp. CPBF 367</strain>
    </source>
</reference>
<dbReference type="GO" id="GO:0016709">
    <property type="term" value="F:oxidoreductase activity, acting on paired donors, with incorporation or reduction of molecular oxygen, NAD(P)H as one donor, and incorporation of one atom of oxygen"/>
    <property type="evidence" value="ECO:0007669"/>
    <property type="project" value="UniProtKB-ARBA"/>
</dbReference>
<dbReference type="InterPro" id="IPR036249">
    <property type="entry name" value="Thioredoxin-like_sf"/>
</dbReference>
<organism evidence="9 10">
    <name type="scientific">Xanthomonas euroxanthea</name>
    <dbReference type="NCBI Taxonomy" id="2259622"/>
    <lineage>
        <taxon>Bacteria</taxon>
        <taxon>Pseudomonadati</taxon>
        <taxon>Pseudomonadota</taxon>
        <taxon>Gammaproteobacteria</taxon>
        <taxon>Lysobacterales</taxon>
        <taxon>Lysobacteraceae</taxon>
        <taxon>Xanthomonas</taxon>
    </lineage>
</organism>
<dbReference type="Proteomes" id="UP000515493">
    <property type="component" value="Chromosome"/>
</dbReference>
<comment type="function">
    <text evidence="6">Serves to protect the cell against DNA damage by alkyl hydroperoxides. It can use either NADH or NADPH as electron donor for direct reduction of redox dyes or of alkyl hydroperoxides when combined with the AhpC protein.</text>
</comment>
<dbReference type="GeneID" id="79389470"/>
<evidence type="ECO:0000313" key="8">
    <source>
        <dbReference type="EMBL" id="CAD0327488.1"/>
    </source>
</evidence>
<evidence type="ECO:0000259" key="7">
    <source>
        <dbReference type="Pfam" id="PF01494"/>
    </source>
</evidence>
<evidence type="ECO:0000256" key="2">
    <source>
        <dbReference type="ARBA" id="ARBA00007801"/>
    </source>
</evidence>
<dbReference type="PANTHER" id="PTHR43004">
    <property type="entry name" value="TRK SYSTEM POTASSIUM UPTAKE PROTEIN"/>
    <property type="match status" value="1"/>
</dbReference>
<dbReference type="PROSITE" id="PS51257">
    <property type="entry name" value="PROKAR_LIPOPROTEIN"/>
    <property type="match status" value="1"/>
</dbReference>
<evidence type="ECO:0000256" key="5">
    <source>
        <dbReference type="ARBA" id="ARBA00022827"/>
    </source>
</evidence>
<evidence type="ECO:0000256" key="3">
    <source>
        <dbReference type="ARBA" id="ARBA00020059"/>
    </source>
</evidence>
<dbReference type="SUPFAM" id="SSF51905">
    <property type="entry name" value="FAD/NAD(P)-binding domain"/>
    <property type="match status" value="1"/>
</dbReference>
<dbReference type="RefSeq" id="WP_119131964.1">
    <property type="nucleotide sequence ID" value="NZ_LR861803.1"/>
</dbReference>
<evidence type="ECO:0000256" key="1">
    <source>
        <dbReference type="ARBA" id="ARBA00001974"/>
    </source>
</evidence>
<dbReference type="AlphaFoldDB" id="A0A8E4ESL3"/>
<dbReference type="InterPro" id="IPR036188">
    <property type="entry name" value="FAD/NAD-bd_sf"/>
</dbReference>
<dbReference type="Pfam" id="PF01494">
    <property type="entry name" value="FAD_binding_3"/>
    <property type="match status" value="1"/>
</dbReference>
<sequence>MNTAVHRDVDTHVIIVGGGPIGLTTACALAHHGVDFRIVEQRVHARPHSRANNLWARPQELLHSIGIRDALAEKSYRITKVSTLLNGQAVDPVDIADVPSPYAQVLYSGQDVIETVLAEQLAAKGSSVERGRRMVGFEQDADGVTVTLATCSNDHVDGPTEQLRCRYLIGADGGDSVVRKQLGLDFEPQKLPNRMNRQVDAKLRWRRSTDFDQLWFFYYPKGFCGVLPVWGGYHRLFFLADDAGIAERDPTLEEMQAIARAVTEDPTLTLSDPIWLTHSRFQHGTAAQYAKGRVLLVGDAGHRTLPIGGQGMNAGLHDAIGLAWRLAMTLQGKAAPVVLDSYDGERGGEHRALDARQARGFHTSVYRGPVTDAAMGIAAKLIPTIGTLIQGSDDLQQLSVAYPQSPLNDDHLGGLRELLQRRVPHCGDRAPDAAIVAADGSSTTLFAHLYNPDGWSWGWSLLAFDGRQPDAMPRLRLALAELDAWPWVRPRLILAAAVPQPDDATALSDLDGAAHAAYGIADTSALILVRPDGHIAFRGRADAPELLRAYCERVFVPAVQGTAG</sequence>
<gene>
    <name evidence="9" type="ORF">XSP_002157</name>
</gene>
<dbReference type="Gene3D" id="3.40.30.120">
    <property type="match status" value="1"/>
</dbReference>
<dbReference type="KEGG" id="xeu:XSP_002157"/>
<proteinExistence type="inferred from homology"/>
<name>A0A8E4ESL3_9XANT</name>
<dbReference type="PRINTS" id="PR00420">
    <property type="entry name" value="RNGMNOXGNASE"/>
</dbReference>
<dbReference type="GO" id="GO:0071949">
    <property type="term" value="F:FAD binding"/>
    <property type="evidence" value="ECO:0007669"/>
    <property type="project" value="InterPro"/>
</dbReference>
<dbReference type="PANTHER" id="PTHR43004:SF19">
    <property type="entry name" value="BINDING MONOOXYGENASE, PUTATIVE (JCVI)-RELATED"/>
    <property type="match status" value="1"/>
</dbReference>